<dbReference type="EMBL" id="KB445569">
    <property type="protein sequence ID" value="EMD97590.1"/>
    <property type="molecule type" value="Genomic_DNA"/>
</dbReference>
<proteinExistence type="predicted"/>
<keyword evidence="3" id="KW-1185">Reference proteome</keyword>
<protein>
    <submittedName>
        <fullName evidence="2">Uncharacterized protein</fullName>
    </submittedName>
</protein>
<evidence type="ECO:0000313" key="3">
    <source>
        <dbReference type="Proteomes" id="UP000016936"/>
    </source>
</evidence>
<sequence length="122" mass="13517">MLPFELKKSAKTHEAQEKSGYNKLQWDRFYNITKAEINALVEANPGVNWPSVPGDVLAKIYDRVNAQLQAENIPKVEYDVFSWRMARAIGYRTGTNGKCGAKANGMAAETAAAGHNMDAEQQ</sequence>
<organism evidence="2 3">
    <name type="scientific">Cochliobolus heterostrophus (strain C5 / ATCC 48332 / race O)</name>
    <name type="common">Southern corn leaf blight fungus</name>
    <name type="synonym">Bipolaris maydis</name>
    <dbReference type="NCBI Taxonomy" id="701091"/>
    <lineage>
        <taxon>Eukaryota</taxon>
        <taxon>Fungi</taxon>
        <taxon>Dikarya</taxon>
        <taxon>Ascomycota</taxon>
        <taxon>Pezizomycotina</taxon>
        <taxon>Dothideomycetes</taxon>
        <taxon>Pleosporomycetidae</taxon>
        <taxon>Pleosporales</taxon>
        <taxon>Pleosporineae</taxon>
        <taxon>Pleosporaceae</taxon>
        <taxon>Bipolaris</taxon>
    </lineage>
</organism>
<evidence type="ECO:0000313" key="1">
    <source>
        <dbReference type="EMBL" id="EMD96387.1"/>
    </source>
</evidence>
<gene>
    <name evidence="2" type="ORF">COCHEDRAFT_1164673</name>
    <name evidence="1" type="ORF">COCHEDRAFT_1189453</name>
</gene>
<dbReference type="HOGENOM" id="CLU_2072909_0_0_1"/>
<reference evidence="3" key="3">
    <citation type="journal article" date="2013" name="PLoS Genet.">
        <title>Comparative genome structure, secondary metabolite, and effector coding capacity across Cochliobolus pathogens.</title>
        <authorList>
            <person name="Condon B.J."/>
            <person name="Leng Y."/>
            <person name="Wu D."/>
            <person name="Bushley K.E."/>
            <person name="Ohm R.A."/>
            <person name="Otillar R."/>
            <person name="Martin J."/>
            <person name="Schackwitz W."/>
            <person name="Grimwood J."/>
            <person name="MohdZainudin N."/>
            <person name="Xue C."/>
            <person name="Wang R."/>
            <person name="Manning V.A."/>
            <person name="Dhillon B."/>
            <person name="Tu Z.J."/>
            <person name="Steffenson B.J."/>
            <person name="Salamov A."/>
            <person name="Sun H."/>
            <person name="Lowry S."/>
            <person name="LaButti K."/>
            <person name="Han J."/>
            <person name="Copeland A."/>
            <person name="Lindquist E."/>
            <person name="Barry K."/>
            <person name="Schmutz J."/>
            <person name="Baker S.E."/>
            <person name="Ciuffetti L.M."/>
            <person name="Grigoriev I.V."/>
            <person name="Zhong S."/>
            <person name="Turgeon B.G."/>
        </authorList>
    </citation>
    <scope>NUCLEOTIDE SEQUENCE [LARGE SCALE GENOMIC DNA]</scope>
    <source>
        <strain evidence="3">C5 / ATCC 48332 / race O</strain>
    </source>
</reference>
<dbReference type="Proteomes" id="UP000016936">
    <property type="component" value="Unassembled WGS sequence"/>
</dbReference>
<dbReference type="OrthoDB" id="3799196at2759"/>
<reference evidence="2" key="2">
    <citation type="submission" date="2012-06" db="EMBL/GenBank/DDBJ databases">
        <title>Comparative genome structure, secondary metabolite and effector coding capacity across Cochliobolus pathogens.</title>
        <authorList>
            <consortium name="US DOE Joint Genome Institute (JGI-PGF)"/>
            <person name="Condon B.J."/>
            <person name="Leng Y."/>
            <person name="Wu D."/>
            <person name="Bushley K.E."/>
            <person name="Ohm R.A."/>
            <person name="Otillar R."/>
            <person name="Martin J."/>
            <person name="Schackwitz W."/>
            <person name="Grimwood J."/>
            <person name="MohdZainudin N."/>
            <person name="Xue C."/>
            <person name="Wang R."/>
            <person name="Dhillon B."/>
            <person name="Tu Z.J."/>
            <person name="Steffenson B.J."/>
            <person name="Salamov A."/>
            <person name="Sun H."/>
            <person name="Lowry S."/>
            <person name="LaButti K."/>
            <person name="Han J."/>
            <person name="Copeland A."/>
            <person name="Lindquist E."/>
            <person name="Lucas S."/>
            <person name="Barry K."/>
            <person name="Schmutz J."/>
            <person name="Baker S."/>
            <person name="Grigoriev I.V."/>
            <person name="Zhong S."/>
            <person name="Turgeon B.G."/>
        </authorList>
    </citation>
    <scope>NUCLEOTIDE SEQUENCE</scope>
    <source>
        <strain evidence="2">C5</strain>
    </source>
</reference>
<name>M2TJH7_COCH5</name>
<evidence type="ECO:0000313" key="2">
    <source>
        <dbReference type="EMBL" id="EMD97590.1"/>
    </source>
</evidence>
<dbReference type="EMBL" id="KB445569">
    <property type="protein sequence ID" value="EMD96387.1"/>
    <property type="molecule type" value="Genomic_DNA"/>
</dbReference>
<reference evidence="2 3" key="1">
    <citation type="journal article" date="2012" name="PLoS Pathog.">
        <title>Diverse lifestyles and strategies of plant pathogenesis encoded in the genomes of eighteen Dothideomycetes fungi.</title>
        <authorList>
            <person name="Ohm R.A."/>
            <person name="Feau N."/>
            <person name="Henrissat B."/>
            <person name="Schoch C.L."/>
            <person name="Horwitz B.A."/>
            <person name="Barry K.W."/>
            <person name="Condon B.J."/>
            <person name="Copeland A.C."/>
            <person name="Dhillon B."/>
            <person name="Glaser F."/>
            <person name="Hesse C.N."/>
            <person name="Kosti I."/>
            <person name="LaButti K."/>
            <person name="Lindquist E.A."/>
            <person name="Lucas S."/>
            <person name="Salamov A.A."/>
            <person name="Bradshaw R.E."/>
            <person name="Ciuffetti L."/>
            <person name="Hamelin R.C."/>
            <person name="Kema G.H.J."/>
            <person name="Lawrence C."/>
            <person name="Scott J.A."/>
            <person name="Spatafora J.W."/>
            <person name="Turgeon B.G."/>
            <person name="de Wit P.J.G.M."/>
            <person name="Zhong S."/>
            <person name="Goodwin S.B."/>
            <person name="Grigoriev I.V."/>
        </authorList>
    </citation>
    <scope>NUCLEOTIDE SEQUENCE [LARGE SCALE GENOMIC DNA]</scope>
    <source>
        <strain evidence="2">C5</strain>
        <strain evidence="3">C5 / ATCC 48332 / race O</strain>
    </source>
</reference>
<dbReference type="AlphaFoldDB" id="M2TJH7"/>
<accession>M2TJH7</accession>